<dbReference type="SUPFAM" id="SSF56176">
    <property type="entry name" value="FAD-binding/transporter-associated domain-like"/>
    <property type="match status" value="1"/>
</dbReference>
<feature type="domain" description="FAD-binding PCMH-type" evidence="6">
    <location>
        <begin position="96"/>
        <end position="267"/>
    </location>
</feature>
<dbReference type="OrthoDB" id="2151789at2759"/>
<evidence type="ECO:0000256" key="5">
    <source>
        <dbReference type="SAM" id="SignalP"/>
    </source>
</evidence>
<dbReference type="PANTHER" id="PTHR42973">
    <property type="entry name" value="BINDING OXIDOREDUCTASE, PUTATIVE (AFU_ORTHOLOGUE AFUA_1G17690)-RELATED"/>
    <property type="match status" value="1"/>
</dbReference>
<dbReference type="InterPro" id="IPR050416">
    <property type="entry name" value="FAD-linked_Oxidoreductase"/>
</dbReference>
<keyword evidence="2" id="KW-0285">Flavoprotein</keyword>
<keyword evidence="3" id="KW-0274">FAD</keyword>
<dbReference type="Gene3D" id="3.30.43.10">
    <property type="entry name" value="Uridine Diphospho-n-acetylenolpyruvylglucosamine Reductase, domain 2"/>
    <property type="match status" value="1"/>
</dbReference>
<keyword evidence="4" id="KW-0560">Oxidoreductase</keyword>
<evidence type="ECO:0000256" key="3">
    <source>
        <dbReference type="ARBA" id="ARBA00022827"/>
    </source>
</evidence>
<evidence type="ECO:0000256" key="2">
    <source>
        <dbReference type="ARBA" id="ARBA00022630"/>
    </source>
</evidence>
<dbReference type="InterPro" id="IPR016167">
    <property type="entry name" value="FAD-bd_PCMH_sub1"/>
</dbReference>
<dbReference type="InterPro" id="IPR016169">
    <property type="entry name" value="FAD-bd_PCMH_sub2"/>
</dbReference>
<comment type="similarity">
    <text evidence="1">Belongs to the oxygen-dependent FAD-linked oxidoreductase family.</text>
</comment>
<sequence>MKASSFFALGAFVTGVFGQEGIFETAEFNITEALIENGVNVSAIPELASLAERSLLSGCSIACTSLKVIYGTQKLLSEGTSPYDAFTNGYWSVQQGSVNPRCVFKPTNTIEVSSLVLLSRLTQCPFAVKGGGHAAFAGASSIDGGITVSMENFKKVAVSSDKKFANIGPGNRWIDVYTALEKSGVGVAGGRMAPVGVPGLLLGGGITFFSNKIGWACDNVASYEVVTASGLVVVASPTQFPDLYWALRGGGNNFGIVTNFKLNAFPLGMMWGGQRIYTENNFPAVLDAIYKFATVSSSQDTDAAQIVSFGNIAPLGKIAIVQMHYAQPIANASIFNDLNAIQHVQSNTNISSLADLTIKMNEGATDGPSLRQTQWDVSFKVNRELFTFLVSTFYTNLPAVQDLSNAFPTISIQAITAGQLKGMQKNGGNALGLDAAKGPYFVMNMSSRWSNAADDAAILKFFSTIIKQVKAEAQKKGLDNAYIYMNYASQFQDPIASYGAANLRKLKAVSTKYDPQGVFQKLHPGHFKLASGPPNPHMP</sequence>
<dbReference type="Gene3D" id="3.40.462.20">
    <property type="match status" value="1"/>
</dbReference>
<dbReference type="GO" id="GO:0071949">
    <property type="term" value="F:FAD binding"/>
    <property type="evidence" value="ECO:0007669"/>
    <property type="project" value="InterPro"/>
</dbReference>
<dbReference type="Proteomes" id="UP001140560">
    <property type="component" value="Unassembled WGS sequence"/>
</dbReference>
<dbReference type="Pfam" id="PF01565">
    <property type="entry name" value="FAD_binding_4"/>
    <property type="match status" value="1"/>
</dbReference>
<evidence type="ECO:0000313" key="8">
    <source>
        <dbReference type="Proteomes" id="UP001140560"/>
    </source>
</evidence>
<dbReference type="InterPro" id="IPR016166">
    <property type="entry name" value="FAD-bd_PCMH"/>
</dbReference>
<protein>
    <recommendedName>
        <fullName evidence="6">FAD-binding PCMH-type domain-containing protein</fullName>
    </recommendedName>
</protein>
<evidence type="ECO:0000313" key="7">
    <source>
        <dbReference type="EMBL" id="KAJ4377928.1"/>
    </source>
</evidence>
<proteinExistence type="inferred from homology"/>
<evidence type="ECO:0000256" key="1">
    <source>
        <dbReference type="ARBA" id="ARBA00005466"/>
    </source>
</evidence>
<evidence type="ECO:0000259" key="6">
    <source>
        <dbReference type="PROSITE" id="PS51387"/>
    </source>
</evidence>
<organism evidence="7 8">
    <name type="scientific">Neocucurbitaria cava</name>
    <dbReference type="NCBI Taxonomy" id="798079"/>
    <lineage>
        <taxon>Eukaryota</taxon>
        <taxon>Fungi</taxon>
        <taxon>Dikarya</taxon>
        <taxon>Ascomycota</taxon>
        <taxon>Pezizomycotina</taxon>
        <taxon>Dothideomycetes</taxon>
        <taxon>Pleosporomycetidae</taxon>
        <taxon>Pleosporales</taxon>
        <taxon>Pleosporineae</taxon>
        <taxon>Cucurbitariaceae</taxon>
        <taxon>Neocucurbitaria</taxon>
    </lineage>
</organism>
<name>A0A9W8YI34_9PLEO</name>
<dbReference type="EMBL" id="JAPEUY010000001">
    <property type="protein sequence ID" value="KAJ4377928.1"/>
    <property type="molecule type" value="Genomic_DNA"/>
</dbReference>
<comment type="caution">
    <text evidence="7">The sequence shown here is derived from an EMBL/GenBank/DDBJ whole genome shotgun (WGS) entry which is preliminary data.</text>
</comment>
<feature type="chain" id="PRO_5040908803" description="FAD-binding PCMH-type domain-containing protein" evidence="5">
    <location>
        <begin position="19"/>
        <end position="539"/>
    </location>
</feature>
<dbReference type="InterPro" id="IPR036318">
    <property type="entry name" value="FAD-bd_PCMH-like_sf"/>
</dbReference>
<keyword evidence="8" id="KW-1185">Reference proteome</keyword>
<dbReference type="AlphaFoldDB" id="A0A9W8YI34"/>
<evidence type="ECO:0000256" key="4">
    <source>
        <dbReference type="ARBA" id="ARBA00023002"/>
    </source>
</evidence>
<dbReference type="GO" id="GO:0016491">
    <property type="term" value="F:oxidoreductase activity"/>
    <property type="evidence" value="ECO:0007669"/>
    <property type="project" value="UniProtKB-KW"/>
</dbReference>
<dbReference type="InterPro" id="IPR006094">
    <property type="entry name" value="Oxid_FAD_bind_N"/>
</dbReference>
<dbReference type="Gene3D" id="3.30.465.10">
    <property type="match status" value="1"/>
</dbReference>
<dbReference type="PANTHER" id="PTHR42973:SF34">
    <property type="entry name" value="FAD BINDING DOMAIN PROTEIN (AFU_ORTHOLOGUE AFUA_3G02770)"/>
    <property type="match status" value="1"/>
</dbReference>
<reference evidence="7" key="1">
    <citation type="submission" date="2022-10" db="EMBL/GenBank/DDBJ databases">
        <title>Tapping the CABI collections for fungal endophytes: first genome assemblies for Collariella, Neodidymelliopsis, Ascochyta clinopodiicola, Didymella pomorum, Didymosphaeria variabile, Neocosmospora piperis and Neocucurbitaria cava.</title>
        <authorList>
            <person name="Hill R."/>
        </authorList>
    </citation>
    <scope>NUCLEOTIDE SEQUENCE</scope>
    <source>
        <strain evidence="7">IMI 356814</strain>
    </source>
</reference>
<keyword evidence="5" id="KW-0732">Signal</keyword>
<dbReference type="PROSITE" id="PS51387">
    <property type="entry name" value="FAD_PCMH"/>
    <property type="match status" value="1"/>
</dbReference>
<feature type="signal peptide" evidence="5">
    <location>
        <begin position="1"/>
        <end position="18"/>
    </location>
</feature>
<gene>
    <name evidence="7" type="ORF">N0V83_000758</name>
</gene>
<accession>A0A9W8YI34</accession>